<dbReference type="Proteomes" id="UP000289437">
    <property type="component" value="Unassembled WGS sequence"/>
</dbReference>
<name>A0A4Q0TAE6_9BACT</name>
<keyword evidence="6 8" id="KW-1133">Transmembrane helix</keyword>
<organism evidence="9 10">
    <name type="scientific">Granulicella sibirica</name>
    <dbReference type="NCBI Taxonomy" id="2479048"/>
    <lineage>
        <taxon>Bacteria</taxon>
        <taxon>Pseudomonadati</taxon>
        <taxon>Acidobacteriota</taxon>
        <taxon>Terriglobia</taxon>
        <taxon>Terriglobales</taxon>
        <taxon>Acidobacteriaceae</taxon>
        <taxon>Granulicella</taxon>
    </lineage>
</organism>
<evidence type="ECO:0000256" key="5">
    <source>
        <dbReference type="ARBA" id="ARBA00022692"/>
    </source>
</evidence>
<evidence type="ECO:0000256" key="8">
    <source>
        <dbReference type="SAM" id="Phobius"/>
    </source>
</evidence>
<dbReference type="AlphaFoldDB" id="A0A4Q0TAE6"/>
<evidence type="ECO:0000313" key="9">
    <source>
        <dbReference type="EMBL" id="RXH58746.1"/>
    </source>
</evidence>
<feature type="transmembrane region" description="Helical" evidence="8">
    <location>
        <begin position="227"/>
        <end position="248"/>
    </location>
</feature>
<reference evidence="10" key="2">
    <citation type="submission" date="2019-02" db="EMBL/GenBank/DDBJ databases">
        <title>Granulicella sibirica sp. nov., a psychrotolerant acidobacterium isolated from an organic soil layer in forested tundra, West Siberia.</title>
        <authorList>
            <person name="Oshkin I.Y."/>
            <person name="Kulichevskaya I.S."/>
            <person name="Rijpstra W.I.C."/>
            <person name="Sinninghe Damste J.S."/>
            <person name="Rakitin A.L."/>
            <person name="Ravin N.V."/>
            <person name="Dedysh S.N."/>
        </authorList>
    </citation>
    <scope>NUCLEOTIDE SEQUENCE [LARGE SCALE GENOMIC DNA]</scope>
    <source>
        <strain evidence="10">AF10</strain>
    </source>
</reference>
<comment type="caution">
    <text evidence="9">The sequence shown here is derived from an EMBL/GenBank/DDBJ whole genome shotgun (WGS) entry which is preliminary data.</text>
</comment>
<dbReference type="GO" id="GO:0009103">
    <property type="term" value="P:lipopolysaccharide biosynthetic process"/>
    <property type="evidence" value="ECO:0007669"/>
    <property type="project" value="UniProtKB-ARBA"/>
</dbReference>
<feature type="transmembrane region" description="Helical" evidence="8">
    <location>
        <begin position="70"/>
        <end position="87"/>
    </location>
</feature>
<protein>
    <submittedName>
        <fullName evidence="9">Uncharacterized protein</fullName>
    </submittedName>
</protein>
<keyword evidence="3" id="KW-0328">Glycosyltransferase</keyword>
<evidence type="ECO:0000256" key="4">
    <source>
        <dbReference type="ARBA" id="ARBA00022679"/>
    </source>
</evidence>
<dbReference type="GO" id="GO:0005886">
    <property type="term" value="C:plasma membrane"/>
    <property type="evidence" value="ECO:0007669"/>
    <property type="project" value="UniProtKB-SubCell"/>
</dbReference>
<feature type="transmembrane region" description="Helical" evidence="8">
    <location>
        <begin position="161"/>
        <end position="182"/>
    </location>
</feature>
<feature type="transmembrane region" description="Helical" evidence="8">
    <location>
        <begin position="411"/>
        <end position="428"/>
    </location>
</feature>
<dbReference type="OrthoDB" id="101980at2"/>
<dbReference type="InterPro" id="IPR050297">
    <property type="entry name" value="LipidA_mod_glycosyltrf_83"/>
</dbReference>
<dbReference type="GO" id="GO:0016763">
    <property type="term" value="F:pentosyltransferase activity"/>
    <property type="evidence" value="ECO:0007669"/>
    <property type="project" value="TreeGrafter"/>
</dbReference>
<evidence type="ECO:0000313" key="10">
    <source>
        <dbReference type="Proteomes" id="UP000289437"/>
    </source>
</evidence>
<dbReference type="PANTHER" id="PTHR33908:SF11">
    <property type="entry name" value="MEMBRANE PROTEIN"/>
    <property type="match status" value="1"/>
</dbReference>
<dbReference type="EMBL" id="RDSM01000001">
    <property type="protein sequence ID" value="RXH58746.1"/>
    <property type="molecule type" value="Genomic_DNA"/>
</dbReference>
<feature type="transmembrane region" description="Helical" evidence="8">
    <location>
        <begin position="22"/>
        <end position="40"/>
    </location>
</feature>
<keyword evidence="5 8" id="KW-0812">Transmembrane</keyword>
<gene>
    <name evidence="9" type="ORF">GRAN_2056</name>
</gene>
<dbReference type="RefSeq" id="WP_128912683.1">
    <property type="nucleotide sequence ID" value="NZ_RDSM01000001.1"/>
</dbReference>
<evidence type="ECO:0000256" key="7">
    <source>
        <dbReference type="ARBA" id="ARBA00023136"/>
    </source>
</evidence>
<keyword evidence="4" id="KW-0808">Transferase</keyword>
<feature type="transmembrane region" description="Helical" evidence="8">
    <location>
        <begin position="99"/>
        <end position="123"/>
    </location>
</feature>
<feature type="transmembrane region" description="Helical" evidence="8">
    <location>
        <begin position="202"/>
        <end position="221"/>
    </location>
</feature>
<keyword evidence="10" id="KW-1185">Reference proteome</keyword>
<keyword evidence="7 8" id="KW-0472">Membrane</keyword>
<accession>A0A4Q0TAE6</accession>
<evidence type="ECO:0000256" key="2">
    <source>
        <dbReference type="ARBA" id="ARBA00022475"/>
    </source>
</evidence>
<feature type="transmembrane region" description="Helical" evidence="8">
    <location>
        <begin position="386"/>
        <end position="404"/>
    </location>
</feature>
<comment type="subcellular location">
    <subcellularLocation>
        <location evidence="1">Cell membrane</location>
        <topology evidence="1">Multi-pass membrane protein</topology>
    </subcellularLocation>
</comment>
<sequence>MALVEEGDAADSGALQRLMPRFFPAYCLLVAAITFGYALYDPFQIDGDAVAYMDIGELIRGHIWAGVVNGYWHPLYPACLTLGRVLFHSTRENELHAYYLVNFAIFLLQMVAIVCFTDAIAALRTTGDFLLGKTELRYLGLGLLVVASQRELSLGKVRPDALLQALLLFAMSSLLTHLRTGLVRYTGLMGFALGLAYLTKSFAFLFGLICIAVLIAFRWWWQETPAARALLSGTVALVCFAVVAGPYVTALSRQKGRFNFGESGALNYAWYVGGTEKMHLEPWQTEKFGAAEVKLKHPEKQLMESPGIYSYAQLPYGTYPDWFDTTFFNDQIKPKTAIKGEIRRGSRNVVLVFRYVLNHPEPVVLLALFVALGAGLSFNWRSGADAFWVVPLGLGVVIWAIYGTVNVEERYVTVGYLAIVLTLFAMLRNGRIRALAGAMILIFAVMEPMESLRKLAEMRRQESVKHLSAGWVHPETVEAVKGLNQLGVKPGDSVACIGWRGCLYDQYWARVAGVRILTEIYAPDGPADGYLEAMPNRAEAIETVRRQGDKVLVGYFNEARMTGRTAATEGWQQLGESHLYALPLNLPSGAQTKPAKVGHAPSMSDED</sequence>
<evidence type="ECO:0000256" key="6">
    <source>
        <dbReference type="ARBA" id="ARBA00022989"/>
    </source>
</evidence>
<reference evidence="9 10" key="1">
    <citation type="submission" date="2018-11" db="EMBL/GenBank/DDBJ databases">
        <authorList>
            <person name="Mardanov A.V."/>
            <person name="Ravin N.V."/>
            <person name="Dedysh S.N."/>
        </authorList>
    </citation>
    <scope>NUCLEOTIDE SEQUENCE [LARGE SCALE GENOMIC DNA]</scope>
    <source>
        <strain evidence="9 10">AF10</strain>
    </source>
</reference>
<proteinExistence type="predicted"/>
<dbReference type="PANTHER" id="PTHR33908">
    <property type="entry name" value="MANNOSYLTRANSFERASE YKCB-RELATED"/>
    <property type="match status" value="1"/>
</dbReference>
<keyword evidence="2" id="KW-1003">Cell membrane</keyword>
<evidence type="ECO:0000256" key="1">
    <source>
        <dbReference type="ARBA" id="ARBA00004651"/>
    </source>
</evidence>
<evidence type="ECO:0000256" key="3">
    <source>
        <dbReference type="ARBA" id="ARBA00022676"/>
    </source>
</evidence>